<organism evidence="2 3">
    <name type="scientific">Natranaeroarchaeum sulfidigenes</name>
    <dbReference type="NCBI Taxonomy" id="2784880"/>
    <lineage>
        <taxon>Archaea</taxon>
        <taxon>Methanobacteriati</taxon>
        <taxon>Methanobacteriota</taxon>
        <taxon>Stenosarchaea group</taxon>
        <taxon>Halobacteria</taxon>
        <taxon>Halobacteriales</taxon>
        <taxon>Natronoarchaeaceae</taxon>
        <taxon>Natranaeroarchaeum</taxon>
    </lineage>
</organism>
<evidence type="ECO:0000313" key="3">
    <source>
        <dbReference type="Proteomes" id="UP000663586"/>
    </source>
</evidence>
<protein>
    <submittedName>
        <fullName evidence="2">C2C2 Zn finger</fullName>
    </submittedName>
</protein>
<evidence type="ECO:0000313" key="2">
    <source>
        <dbReference type="EMBL" id="QSG02304.1"/>
    </source>
</evidence>
<dbReference type="Pfam" id="PF13240">
    <property type="entry name" value="Zn_Ribbon_1"/>
    <property type="match status" value="1"/>
</dbReference>
<sequence length="50" mass="5484">MSMLGRMVGTLRTARNHDLFCECRQCGTTLDPTDLTCPACGSSDLVTYEI</sequence>
<dbReference type="Proteomes" id="UP000663586">
    <property type="component" value="Chromosome"/>
</dbReference>
<evidence type="ECO:0000259" key="1">
    <source>
        <dbReference type="Pfam" id="PF13240"/>
    </source>
</evidence>
<dbReference type="EMBL" id="CP064786">
    <property type="protein sequence ID" value="QSG02304.1"/>
    <property type="molecule type" value="Genomic_DNA"/>
</dbReference>
<proteinExistence type="predicted"/>
<name>A0A897MNZ0_9EURY</name>
<reference evidence="2" key="1">
    <citation type="submission" date="2020-11" db="EMBL/GenBank/DDBJ databases">
        <title>Carbohydrate-dependent, anaerobic sulfur respiration: A novel catabolism in halophilic archaea.</title>
        <authorList>
            <person name="Sorokin D.Y."/>
            <person name="Messina E."/>
            <person name="Smedile F."/>
            <person name="La Cono V."/>
            <person name="Hallsworth J.E."/>
            <person name="Yakimov M.M."/>
        </authorList>
    </citation>
    <scope>NUCLEOTIDE SEQUENCE</scope>
    <source>
        <strain evidence="2">AArc-S</strain>
    </source>
</reference>
<keyword evidence="3" id="KW-1185">Reference proteome</keyword>
<dbReference type="AlphaFoldDB" id="A0A897MNZ0"/>
<accession>A0A897MNZ0</accession>
<feature type="domain" description="Zinc-ribbon" evidence="1">
    <location>
        <begin position="23"/>
        <end position="42"/>
    </location>
</feature>
<gene>
    <name evidence="2" type="ORF">AArcS_1084</name>
</gene>
<dbReference type="KEGG" id="hara:AArcS_1084"/>
<dbReference type="InterPro" id="IPR026870">
    <property type="entry name" value="Zinc_ribbon_dom"/>
</dbReference>